<evidence type="ECO:0000256" key="1">
    <source>
        <dbReference type="ARBA" id="ARBA00004370"/>
    </source>
</evidence>
<keyword evidence="7 9" id="KW-0408">Iron</keyword>
<dbReference type="Proteomes" id="UP001160625">
    <property type="component" value="Unassembled WGS sequence"/>
</dbReference>
<dbReference type="RefSeq" id="WP_281042834.1">
    <property type="nucleotide sequence ID" value="NZ_JARYGZ010000001.1"/>
</dbReference>
<keyword evidence="5 9" id="KW-0479">Metal-binding</keyword>
<evidence type="ECO:0000313" key="13">
    <source>
        <dbReference type="Proteomes" id="UP001160625"/>
    </source>
</evidence>
<evidence type="ECO:0000256" key="4">
    <source>
        <dbReference type="ARBA" id="ARBA00022692"/>
    </source>
</evidence>
<evidence type="ECO:0000256" key="3">
    <source>
        <dbReference type="ARBA" id="ARBA00022617"/>
    </source>
</evidence>
<comment type="caution">
    <text evidence="12">The sequence shown here is derived from an EMBL/GenBank/DDBJ whole genome shotgun (WGS) entry which is preliminary data.</text>
</comment>
<dbReference type="PRINTS" id="PR00603">
    <property type="entry name" value="CYTOCHROMEC1"/>
</dbReference>
<keyword evidence="8 10" id="KW-0472">Membrane</keyword>
<dbReference type="PANTHER" id="PTHR10266">
    <property type="entry name" value="CYTOCHROME C1"/>
    <property type="match status" value="1"/>
</dbReference>
<dbReference type="Pfam" id="PF02167">
    <property type="entry name" value="Cytochrom_C1"/>
    <property type="match status" value="1"/>
</dbReference>
<feature type="domain" description="Cytochrome c" evidence="11">
    <location>
        <begin position="66"/>
        <end position="175"/>
    </location>
</feature>
<evidence type="ECO:0000259" key="11">
    <source>
        <dbReference type="PROSITE" id="PS51007"/>
    </source>
</evidence>
<keyword evidence="3 9" id="KW-0349">Heme</keyword>
<evidence type="ECO:0000256" key="6">
    <source>
        <dbReference type="ARBA" id="ARBA00022989"/>
    </source>
</evidence>
<dbReference type="InterPro" id="IPR002326">
    <property type="entry name" value="Cyt_c1"/>
</dbReference>
<evidence type="ECO:0000256" key="5">
    <source>
        <dbReference type="ARBA" id="ARBA00022723"/>
    </source>
</evidence>
<dbReference type="InterPro" id="IPR009056">
    <property type="entry name" value="Cyt_c-like_dom"/>
</dbReference>
<dbReference type="Gene3D" id="1.10.760.10">
    <property type="entry name" value="Cytochrome c-like domain"/>
    <property type="match status" value="1"/>
</dbReference>
<gene>
    <name evidence="12" type="ORF">QGN17_01940</name>
</gene>
<dbReference type="InterPro" id="IPR036909">
    <property type="entry name" value="Cyt_c-like_dom_sf"/>
</dbReference>
<comment type="subcellular location">
    <subcellularLocation>
        <location evidence="1">Membrane</location>
    </subcellularLocation>
</comment>
<dbReference type="EMBL" id="JARYGZ010000001">
    <property type="protein sequence ID" value="MDH7637481.1"/>
    <property type="molecule type" value="Genomic_DNA"/>
</dbReference>
<dbReference type="PANTHER" id="PTHR10266:SF3">
    <property type="entry name" value="CYTOCHROME C1, HEME PROTEIN, MITOCHONDRIAL"/>
    <property type="match status" value="1"/>
</dbReference>
<keyword evidence="13" id="KW-1185">Reference proteome</keyword>
<evidence type="ECO:0000256" key="2">
    <source>
        <dbReference type="ARBA" id="ARBA00016165"/>
    </source>
</evidence>
<organism evidence="12 13">
    <name type="scientific">Sphingomonas oryzagri</name>
    <dbReference type="NCBI Taxonomy" id="3042314"/>
    <lineage>
        <taxon>Bacteria</taxon>
        <taxon>Pseudomonadati</taxon>
        <taxon>Pseudomonadota</taxon>
        <taxon>Alphaproteobacteria</taxon>
        <taxon>Sphingomonadales</taxon>
        <taxon>Sphingomonadaceae</taxon>
        <taxon>Sphingomonas</taxon>
    </lineage>
</organism>
<evidence type="ECO:0000256" key="9">
    <source>
        <dbReference type="PROSITE-ProRule" id="PRU00433"/>
    </source>
</evidence>
<keyword evidence="4 10" id="KW-0812">Transmembrane</keyword>
<protein>
    <recommendedName>
        <fullName evidence="2">Cytochrome c1</fullName>
    </recommendedName>
</protein>
<keyword evidence="6 10" id="KW-1133">Transmembrane helix</keyword>
<evidence type="ECO:0000256" key="8">
    <source>
        <dbReference type="ARBA" id="ARBA00023136"/>
    </source>
</evidence>
<name>A0ABT6MXH2_9SPHN</name>
<dbReference type="PROSITE" id="PS51007">
    <property type="entry name" value="CYTC"/>
    <property type="match status" value="1"/>
</dbReference>
<proteinExistence type="predicted"/>
<dbReference type="SUPFAM" id="SSF46626">
    <property type="entry name" value="Cytochrome c"/>
    <property type="match status" value="1"/>
</dbReference>
<accession>A0ABT6MXH2</accession>
<evidence type="ECO:0000313" key="12">
    <source>
        <dbReference type="EMBL" id="MDH7637481.1"/>
    </source>
</evidence>
<evidence type="ECO:0000256" key="10">
    <source>
        <dbReference type="SAM" id="Phobius"/>
    </source>
</evidence>
<feature type="transmembrane region" description="Helical" evidence="10">
    <location>
        <begin position="256"/>
        <end position="275"/>
    </location>
</feature>
<reference evidence="12" key="1">
    <citation type="submission" date="2023-04" db="EMBL/GenBank/DDBJ databases">
        <title>Sphingomonas sp. MAHUQ-71 isolated from rice field.</title>
        <authorList>
            <person name="Huq M.A."/>
        </authorList>
    </citation>
    <scope>NUCLEOTIDE SEQUENCE</scope>
    <source>
        <strain evidence="12">MAHUQ-71</strain>
    </source>
</reference>
<dbReference type="Gene3D" id="1.20.5.100">
    <property type="entry name" value="Cytochrome c1, transmembrane anchor, C-terminal"/>
    <property type="match status" value="1"/>
</dbReference>
<evidence type="ECO:0000256" key="7">
    <source>
        <dbReference type="ARBA" id="ARBA00023004"/>
    </source>
</evidence>
<sequence length="284" mass="30916">MLRFFAPLIAPLVGLAFVAALLIAFAMPRDPVAPLPTASEEKGGFHKEPNDVHYSFEGPLGKYDNQQLQRGFQVYKEVCSACHSMRLVAFRDLEGIGFSKPEVKAIAKNWATETPSINPDTGEPATRKSLPSDFIPGPYANETAARAANNNALPPDMSLLAKAREGGPAYIESIVTGYEDVPAELKKKFPDFTVPTGLHFNPYFANLNIAMPPPLAADGQVTYSDGTVATKKQMATDVSAFLMWAAEPKLNQRHSLGLVVLGYLVIATLLAFGAYRNIWHGKKH</sequence>